<protein>
    <recommendedName>
        <fullName evidence="5">Deoxyuridine 5'-triphosphate nucleotidohydrolase</fullName>
        <shortName evidence="5">dUTPase</shortName>
        <ecNumber evidence="5">3.6.1.23</ecNumber>
    </recommendedName>
    <alternativeName>
        <fullName evidence="5">dUTP pyrophosphatase</fullName>
    </alternativeName>
</protein>
<proteinExistence type="inferred from homology"/>
<dbReference type="EMBL" id="JAODUO010000023">
    <property type="protein sequence ID" value="KAK2192759.1"/>
    <property type="molecule type" value="Genomic_DNA"/>
</dbReference>
<evidence type="ECO:0000313" key="8">
    <source>
        <dbReference type="Proteomes" id="UP001209878"/>
    </source>
</evidence>
<evidence type="ECO:0000256" key="2">
    <source>
        <dbReference type="ARBA" id="ARBA00006581"/>
    </source>
</evidence>
<dbReference type="GO" id="GO:0000287">
    <property type="term" value="F:magnesium ion binding"/>
    <property type="evidence" value="ECO:0007669"/>
    <property type="project" value="UniProtKB-UniRule"/>
</dbReference>
<dbReference type="PANTHER" id="PTHR11241">
    <property type="entry name" value="DEOXYURIDINE 5'-TRIPHOSPHATE NUCLEOTIDOHYDROLASE"/>
    <property type="match status" value="1"/>
</dbReference>
<evidence type="ECO:0000256" key="1">
    <source>
        <dbReference type="ARBA" id="ARBA00005142"/>
    </source>
</evidence>
<keyword evidence="3 5" id="KW-0378">Hydrolase</keyword>
<dbReference type="SUPFAM" id="SSF51283">
    <property type="entry name" value="dUTPase-like"/>
    <property type="match status" value="1"/>
</dbReference>
<comment type="pathway">
    <text evidence="1 5">Pyrimidine metabolism; dUMP biosynthesis; dUMP from dCTP (dUTP route): step 2/2.</text>
</comment>
<dbReference type="NCBIfam" id="TIGR00576">
    <property type="entry name" value="dut"/>
    <property type="match status" value="1"/>
</dbReference>
<keyword evidence="5" id="KW-0460">Magnesium</keyword>
<evidence type="ECO:0000256" key="4">
    <source>
        <dbReference type="ARBA" id="ARBA00023080"/>
    </source>
</evidence>
<dbReference type="GO" id="GO:0046081">
    <property type="term" value="P:dUTP catabolic process"/>
    <property type="evidence" value="ECO:0007669"/>
    <property type="project" value="UniProtKB-UniRule"/>
</dbReference>
<dbReference type="GO" id="GO:0006226">
    <property type="term" value="P:dUMP biosynthetic process"/>
    <property type="evidence" value="ECO:0007669"/>
    <property type="project" value="UniProtKB-UniRule"/>
</dbReference>
<dbReference type="AlphaFoldDB" id="A0AAD9UKD4"/>
<evidence type="ECO:0000256" key="5">
    <source>
        <dbReference type="RuleBase" id="RU367024"/>
    </source>
</evidence>
<dbReference type="PANTHER" id="PTHR11241:SF0">
    <property type="entry name" value="DEOXYURIDINE 5'-TRIPHOSPHATE NUCLEOTIDOHYDROLASE"/>
    <property type="match status" value="1"/>
</dbReference>
<evidence type="ECO:0000313" key="7">
    <source>
        <dbReference type="EMBL" id="KAK2192759.1"/>
    </source>
</evidence>
<dbReference type="InterPro" id="IPR036157">
    <property type="entry name" value="dUTPase-like_sf"/>
</dbReference>
<evidence type="ECO:0000256" key="3">
    <source>
        <dbReference type="ARBA" id="ARBA00022801"/>
    </source>
</evidence>
<keyword evidence="8" id="KW-1185">Reference proteome</keyword>
<comment type="caution">
    <text evidence="7">The sequence shown here is derived from an EMBL/GenBank/DDBJ whole genome shotgun (WGS) entry which is preliminary data.</text>
</comment>
<evidence type="ECO:0000259" key="6">
    <source>
        <dbReference type="Pfam" id="PF00692"/>
    </source>
</evidence>
<dbReference type="Proteomes" id="UP001209878">
    <property type="component" value="Unassembled WGS sequence"/>
</dbReference>
<comment type="similarity">
    <text evidence="2 5">Belongs to the dUTPase family.</text>
</comment>
<dbReference type="InterPro" id="IPR029054">
    <property type="entry name" value="dUTPase-like"/>
</dbReference>
<keyword evidence="5" id="KW-0479">Metal-binding</keyword>
<dbReference type="GO" id="GO:0004170">
    <property type="term" value="F:dUTP diphosphatase activity"/>
    <property type="evidence" value="ECO:0007669"/>
    <property type="project" value="UniProtKB-UniRule"/>
</dbReference>
<dbReference type="EC" id="3.6.1.23" evidence="5"/>
<feature type="domain" description="dUTPase-like" evidence="6">
    <location>
        <begin position="76"/>
        <end position="180"/>
    </location>
</feature>
<comment type="catalytic activity">
    <reaction evidence="5">
        <text>dUTP + H2O = dUMP + diphosphate + H(+)</text>
        <dbReference type="Rhea" id="RHEA:10248"/>
        <dbReference type="ChEBI" id="CHEBI:15377"/>
        <dbReference type="ChEBI" id="CHEBI:15378"/>
        <dbReference type="ChEBI" id="CHEBI:33019"/>
        <dbReference type="ChEBI" id="CHEBI:61555"/>
        <dbReference type="ChEBI" id="CHEBI:246422"/>
        <dbReference type="EC" id="3.6.1.23"/>
    </reaction>
</comment>
<sequence>MIPSPCLVGYRRQILIMAGKALSLTTSARSRTLTTQKMPTAGETENCPVTKAPRLADVEKPVVLKFSKLTDVAFTPTKGSKLAAGYDLYSAYDYVIEPKGKILAKTDLQIALPDGCYGRIAPRSGLAHKHFIDVGAGVIDQDYRGNVGVILFNFGTEEFKVQKGDRIAQLILERIYLPQLLELEVSWMRCLVKFLFCISSQSKNKTYYKFLTDTGKW</sequence>
<accession>A0AAD9UKD4</accession>
<gene>
    <name evidence="7" type="ORF">NP493_23g03030</name>
</gene>
<organism evidence="7 8">
    <name type="scientific">Ridgeia piscesae</name>
    <name type="common">Tubeworm</name>
    <dbReference type="NCBI Taxonomy" id="27915"/>
    <lineage>
        <taxon>Eukaryota</taxon>
        <taxon>Metazoa</taxon>
        <taxon>Spiralia</taxon>
        <taxon>Lophotrochozoa</taxon>
        <taxon>Annelida</taxon>
        <taxon>Polychaeta</taxon>
        <taxon>Sedentaria</taxon>
        <taxon>Canalipalpata</taxon>
        <taxon>Sabellida</taxon>
        <taxon>Siboglinidae</taxon>
        <taxon>Ridgeia</taxon>
    </lineage>
</organism>
<dbReference type="InterPro" id="IPR008181">
    <property type="entry name" value="dUTPase"/>
</dbReference>
<dbReference type="InterPro" id="IPR033704">
    <property type="entry name" value="dUTPase_trimeric"/>
</dbReference>
<name>A0AAD9UKD4_RIDPI</name>
<reference evidence="7" key="1">
    <citation type="journal article" date="2023" name="Mol. Biol. Evol.">
        <title>Third-Generation Sequencing Reveals the Adaptive Role of the Epigenome in Three Deep-Sea Polychaetes.</title>
        <authorList>
            <person name="Perez M."/>
            <person name="Aroh O."/>
            <person name="Sun Y."/>
            <person name="Lan Y."/>
            <person name="Juniper S.K."/>
            <person name="Young C.R."/>
            <person name="Angers B."/>
            <person name="Qian P.Y."/>
        </authorList>
    </citation>
    <scope>NUCLEOTIDE SEQUENCE</scope>
    <source>
        <strain evidence="7">R07B-5</strain>
    </source>
</reference>
<comment type="function">
    <text evidence="5">Involved in nucleotide metabolism via production of dUMP, the immediate precursor of thymidine nucleotides, and decreases the intracellular concentration of dUTP so that uracil cannot be incorporated into DNA.</text>
</comment>
<comment type="cofactor">
    <cofactor evidence="5">
        <name>Mg(2+)</name>
        <dbReference type="ChEBI" id="CHEBI:18420"/>
    </cofactor>
</comment>
<dbReference type="Pfam" id="PF00692">
    <property type="entry name" value="dUTPase"/>
    <property type="match status" value="1"/>
</dbReference>
<dbReference type="Gene3D" id="2.70.40.10">
    <property type="match status" value="1"/>
</dbReference>
<dbReference type="CDD" id="cd07557">
    <property type="entry name" value="trimeric_dUTPase"/>
    <property type="match status" value="1"/>
</dbReference>
<keyword evidence="4 5" id="KW-0546">Nucleotide metabolism</keyword>